<comment type="caution">
    <text evidence="4">The sequence shown here is derived from an EMBL/GenBank/DDBJ whole genome shotgun (WGS) entry which is preliminary data.</text>
</comment>
<sequence>MTTQRLDLAEGIVPKRKVEMWHATADRTCNTDGTPGIIASFFDGLIAYLQGTLHNISDGDCERNVHQLLERCSATLLFWGFDHGVSQGKVDESLQHSTLLRDTVLVVLISIGELLSRGKIRMDSPMYFLRSRFVVKEVDESGYANLAVEEGDEPGHANLAMPDPEEACRILQSKIECLIALNASIECPAESDSDDEEQIRSHTIAQDVPGYRYFSDLIAAKFPSAEAQLVERLGRANWSRYNHLQQQRDNLQTELEPINEDKAGSEFQDSGLGSNPSVMLLDPTKTQSTYAASVVSSRAEASHKRLPSLPKDARDGKPFTCEVCNQTISIRRMKNWREHVFKDICAYTCIFSECESVGVLFEDLSTISAHVSANHWKHSGMLDIACPLCASRVTGSLDLGMLHLARHMEEIALGVLPHGEEALEDDSMSSSASELSDAETFLHATFTCQTCGNAYAAQADLKAHISRDHGYRNPEPNGMSNANDNLSLGQRDSLGHSVDRLDRLHEPIKDQTVFKTRPADIGNTEQVNVAYVGNSGRLAGDHAYPSLSSAGPSSFMATEGSFELDQPVLQMLVQNDPQLYADPNTSFNLLNLGGERPKRSIETARLIPRQQSSPPDWLMSHGLTEPDAWASPQFQTGSAPAASRSVPYKSDPPAELLKDTFLRPDQLRSLTGGVAGDLCERRLLVDTSHQSKVAFAYALCKKKRRREKKTSTKGKFITGGTLFYLLLCLHSTLRLQH</sequence>
<evidence type="ECO:0000259" key="3">
    <source>
        <dbReference type="PROSITE" id="PS50157"/>
    </source>
</evidence>
<organism evidence="4 5">
    <name type="scientific">Curvularia kusanoi</name>
    <name type="common">Cochliobolus kusanoi</name>
    <dbReference type="NCBI Taxonomy" id="90978"/>
    <lineage>
        <taxon>Eukaryota</taxon>
        <taxon>Fungi</taxon>
        <taxon>Dikarya</taxon>
        <taxon>Ascomycota</taxon>
        <taxon>Pezizomycotina</taxon>
        <taxon>Dothideomycetes</taxon>
        <taxon>Pleosporomycetidae</taxon>
        <taxon>Pleosporales</taxon>
        <taxon>Pleosporineae</taxon>
        <taxon>Pleosporaceae</taxon>
        <taxon>Curvularia</taxon>
    </lineage>
</organism>
<dbReference type="PANTHER" id="PTHR35391:SF7">
    <property type="entry name" value="C2H2-TYPE DOMAIN-CONTAINING PROTEIN"/>
    <property type="match status" value="1"/>
</dbReference>
<name>A0A9P4TEB1_CURKU</name>
<dbReference type="AlphaFoldDB" id="A0A9P4TEB1"/>
<evidence type="ECO:0000313" key="5">
    <source>
        <dbReference type="Proteomes" id="UP000801428"/>
    </source>
</evidence>
<accession>A0A9P4TEB1</accession>
<dbReference type="GO" id="GO:0008270">
    <property type="term" value="F:zinc ion binding"/>
    <property type="evidence" value="ECO:0007669"/>
    <property type="project" value="UniProtKB-KW"/>
</dbReference>
<reference evidence="4" key="1">
    <citation type="submission" date="2019-04" db="EMBL/GenBank/DDBJ databases">
        <title>Sequencing of skin fungus with MAO and IRED activity.</title>
        <authorList>
            <person name="Marsaioli A.J."/>
            <person name="Bonatto J.M.C."/>
            <person name="Reis Junior O."/>
        </authorList>
    </citation>
    <scope>NUCLEOTIDE SEQUENCE</scope>
    <source>
        <strain evidence="4">30M1</strain>
    </source>
</reference>
<dbReference type="InterPro" id="IPR013087">
    <property type="entry name" value="Znf_C2H2_type"/>
</dbReference>
<keyword evidence="1" id="KW-0479">Metal-binding</keyword>
<keyword evidence="1" id="KW-0863">Zinc-finger</keyword>
<dbReference type="InterPro" id="IPR058925">
    <property type="entry name" value="zf-C2H2_AcuF"/>
</dbReference>
<dbReference type="PANTHER" id="PTHR35391">
    <property type="entry name" value="C2H2-TYPE DOMAIN-CONTAINING PROTEIN-RELATED"/>
    <property type="match status" value="1"/>
</dbReference>
<dbReference type="EMBL" id="SWKU01000011">
    <property type="protein sequence ID" value="KAF3002703.1"/>
    <property type="molecule type" value="Genomic_DNA"/>
</dbReference>
<evidence type="ECO:0000256" key="1">
    <source>
        <dbReference type="PROSITE-ProRule" id="PRU00042"/>
    </source>
</evidence>
<feature type="region of interest" description="Disordered" evidence="2">
    <location>
        <begin position="629"/>
        <end position="649"/>
    </location>
</feature>
<evidence type="ECO:0000313" key="4">
    <source>
        <dbReference type="EMBL" id="KAF3002703.1"/>
    </source>
</evidence>
<evidence type="ECO:0000256" key="2">
    <source>
        <dbReference type="SAM" id="MobiDB-lite"/>
    </source>
</evidence>
<feature type="domain" description="C2H2-type" evidence="3">
    <location>
        <begin position="446"/>
        <end position="474"/>
    </location>
</feature>
<proteinExistence type="predicted"/>
<dbReference type="Proteomes" id="UP000801428">
    <property type="component" value="Unassembled WGS sequence"/>
</dbReference>
<dbReference type="OrthoDB" id="20872at2759"/>
<keyword evidence="1" id="KW-0862">Zinc</keyword>
<keyword evidence="5" id="KW-1185">Reference proteome</keyword>
<protein>
    <recommendedName>
        <fullName evidence="3">C2H2-type domain-containing protein</fullName>
    </recommendedName>
</protein>
<dbReference type="PROSITE" id="PS50157">
    <property type="entry name" value="ZINC_FINGER_C2H2_2"/>
    <property type="match status" value="1"/>
</dbReference>
<gene>
    <name evidence="4" type="ORF">E8E13_010081</name>
</gene>
<dbReference type="PROSITE" id="PS00028">
    <property type="entry name" value="ZINC_FINGER_C2H2_1"/>
    <property type="match status" value="1"/>
</dbReference>
<dbReference type="Pfam" id="PF26082">
    <property type="entry name" value="zf-C2H2_AcuF"/>
    <property type="match status" value="1"/>
</dbReference>